<protein>
    <submittedName>
        <fullName evidence="3">FAD-dependent oxidoreductase</fullName>
    </submittedName>
</protein>
<dbReference type="InterPro" id="IPR041854">
    <property type="entry name" value="BFD-like_2Fe2S-bd_dom_sf"/>
</dbReference>
<dbReference type="PANTHER" id="PTHR42720">
    <property type="entry name" value="GLYCEROL-3-PHOSPHATE DEHYDROGENASE"/>
    <property type="match status" value="1"/>
</dbReference>
<evidence type="ECO:0000313" key="4">
    <source>
        <dbReference type="Proteomes" id="UP000263486"/>
    </source>
</evidence>
<reference evidence="3 4" key="1">
    <citation type="submission" date="2018-08" db="EMBL/GenBank/DDBJ databases">
        <title>Draft genome sequence of Psychrilyobacter sp. strain SD5 isolated from Black Sea water.</title>
        <authorList>
            <person name="Yadav S."/>
            <person name="Villanueva L."/>
            <person name="Damste J.S.S."/>
        </authorList>
    </citation>
    <scope>NUCLEOTIDE SEQUENCE [LARGE SCALE GENOMIC DNA]</scope>
    <source>
        <strain evidence="3 4">SD5</strain>
    </source>
</reference>
<organism evidence="3 4">
    <name type="scientific">Psychrilyobacter piezotolerans</name>
    <dbReference type="NCBI Taxonomy" id="2293438"/>
    <lineage>
        <taxon>Bacteria</taxon>
        <taxon>Fusobacteriati</taxon>
        <taxon>Fusobacteriota</taxon>
        <taxon>Fusobacteriia</taxon>
        <taxon>Fusobacteriales</taxon>
        <taxon>Fusobacteriaceae</taxon>
        <taxon>Psychrilyobacter</taxon>
    </lineage>
</organism>
<feature type="domain" description="FAD dependent oxidoreductase" evidence="1">
    <location>
        <begin position="3"/>
        <end position="348"/>
    </location>
</feature>
<keyword evidence="4" id="KW-1185">Reference proteome</keyword>
<dbReference type="Pfam" id="PF04324">
    <property type="entry name" value="Fer2_BFD"/>
    <property type="match status" value="1"/>
</dbReference>
<dbReference type="CDD" id="cd19946">
    <property type="entry name" value="GlpA-like_Fer2_BFD-like"/>
    <property type="match status" value="1"/>
</dbReference>
<dbReference type="InterPro" id="IPR052745">
    <property type="entry name" value="G3P_Oxidase/Oxidoreductase"/>
</dbReference>
<dbReference type="InterPro" id="IPR007419">
    <property type="entry name" value="BFD-like_2Fe2S-bd_dom"/>
</dbReference>
<dbReference type="Pfam" id="PF01266">
    <property type="entry name" value="DAO"/>
    <property type="match status" value="1"/>
</dbReference>
<dbReference type="SUPFAM" id="SSF51905">
    <property type="entry name" value="FAD/NAD(P)-binding domain"/>
    <property type="match status" value="1"/>
</dbReference>
<comment type="caution">
    <text evidence="3">The sequence shown here is derived from an EMBL/GenBank/DDBJ whole genome shotgun (WGS) entry which is preliminary data.</text>
</comment>
<evidence type="ECO:0000259" key="2">
    <source>
        <dbReference type="Pfam" id="PF04324"/>
    </source>
</evidence>
<dbReference type="Proteomes" id="UP000263486">
    <property type="component" value="Unassembled WGS sequence"/>
</dbReference>
<evidence type="ECO:0000259" key="1">
    <source>
        <dbReference type="Pfam" id="PF01266"/>
    </source>
</evidence>
<dbReference type="RefSeq" id="WP_114642841.1">
    <property type="nucleotide sequence ID" value="NZ_JAACIO010000019.1"/>
</dbReference>
<sequence>MYDIAIIGGGVIGCGIARELSKYKIETVVIEQEGDVSCGATKANSGIIHGGYDAAYGTKKGYFSHRGNILFDKLEKELNFGFERIGSLVLAFDNEEMKTLSEIMENGKKNGVGDLKIIGKEELLQLEPNVGEAIGALYCKGAGIVSPYEYCIALAENAISNGVEFKFNRRVNDINKEKDIYTIKTALEEVRSKVVINAAGVNSDTVSCMVNEEYFHIIPRKGEYLVYTKGYGDKVNHVIFQCPNEKGKGVLVTPTYHNNLMVGPDAQIMDDKYDTSTNIDNLFNIIEKAERSIPNLENKKIIRSFAGTRATSSLHDFIIEKTKSKNFINVAGIDSPGITSSPAIARYVRGLVEKMIDLPENDEFNPYREPNIIKKSKDDMLPMKIVNEYINLGEDDPDRIVCRCEQVRLREIMDALDRGIKITSTDGIKRRTRAGMGICQGSFCEPRVKKIIAKRYGISEDEITTRGIGSGSEPVRVEIMKFKKQCEAASKKNF</sequence>
<dbReference type="Gene3D" id="3.50.50.60">
    <property type="entry name" value="FAD/NAD(P)-binding domain"/>
    <property type="match status" value="1"/>
</dbReference>
<dbReference type="InterPro" id="IPR036188">
    <property type="entry name" value="FAD/NAD-bd_sf"/>
</dbReference>
<feature type="domain" description="BFD-like [2Fe-2S]-binding" evidence="2">
    <location>
        <begin position="400"/>
        <end position="453"/>
    </location>
</feature>
<dbReference type="Gene3D" id="3.30.9.10">
    <property type="entry name" value="D-Amino Acid Oxidase, subunit A, domain 2"/>
    <property type="match status" value="1"/>
</dbReference>
<dbReference type="PANTHER" id="PTHR42720:SF1">
    <property type="entry name" value="GLYCEROL 3-PHOSPHATE OXIDASE"/>
    <property type="match status" value="1"/>
</dbReference>
<proteinExistence type="predicted"/>
<evidence type="ECO:0000313" key="3">
    <source>
        <dbReference type="EMBL" id="REI40596.1"/>
    </source>
</evidence>
<dbReference type="InterPro" id="IPR006076">
    <property type="entry name" value="FAD-dep_OxRdtase"/>
</dbReference>
<dbReference type="EMBL" id="QUAJ01000018">
    <property type="protein sequence ID" value="REI40596.1"/>
    <property type="molecule type" value="Genomic_DNA"/>
</dbReference>
<accession>A0ABX9KFN0</accession>
<dbReference type="SUPFAM" id="SSF54373">
    <property type="entry name" value="FAD-linked reductases, C-terminal domain"/>
    <property type="match status" value="1"/>
</dbReference>
<gene>
    <name evidence="3" type="ORF">DYH56_10580</name>
</gene>
<name>A0ABX9KFN0_9FUSO</name>
<dbReference type="Gene3D" id="1.10.10.1100">
    <property type="entry name" value="BFD-like [2Fe-2S]-binding domain"/>
    <property type="match status" value="1"/>
</dbReference>